<accession>A0A6C0B6J2</accession>
<name>A0A6C0B6J2_9ZZZZ</name>
<sequence length="51" mass="5547">MTRRADLLKLKFEMAYRGMPKDKAEARFTEIVAPVPAPPPSPAPAPVPASK</sequence>
<dbReference type="AlphaFoldDB" id="A0A6C0B6J2"/>
<evidence type="ECO:0000313" key="1">
    <source>
        <dbReference type="EMBL" id="QHS87148.1"/>
    </source>
</evidence>
<protein>
    <submittedName>
        <fullName evidence="1">Uncharacterized protein</fullName>
    </submittedName>
</protein>
<reference evidence="1" key="1">
    <citation type="journal article" date="2020" name="Nature">
        <title>Giant virus diversity and host interactions through global metagenomics.</title>
        <authorList>
            <person name="Schulz F."/>
            <person name="Roux S."/>
            <person name="Paez-Espino D."/>
            <person name="Jungbluth S."/>
            <person name="Walsh D.A."/>
            <person name="Denef V.J."/>
            <person name="McMahon K.D."/>
            <person name="Konstantinidis K.T."/>
            <person name="Eloe-Fadrosh E.A."/>
            <person name="Kyrpides N.C."/>
            <person name="Woyke T."/>
        </authorList>
    </citation>
    <scope>NUCLEOTIDE SEQUENCE</scope>
    <source>
        <strain evidence="1">GVMAG-M-3300009684-20</strain>
    </source>
</reference>
<proteinExistence type="predicted"/>
<dbReference type="EMBL" id="MN739078">
    <property type="protein sequence ID" value="QHS87148.1"/>
    <property type="molecule type" value="Genomic_DNA"/>
</dbReference>
<organism evidence="1">
    <name type="scientific">viral metagenome</name>
    <dbReference type="NCBI Taxonomy" id="1070528"/>
    <lineage>
        <taxon>unclassified sequences</taxon>
        <taxon>metagenomes</taxon>
        <taxon>organismal metagenomes</taxon>
    </lineage>
</organism>